<sequence length="95" mass="10230">MLIPLHFKKSAIALDVKASSGQRARGVSILISRASPHNWPGRSNGAICMRLVGEVRLPTVTRLFPGQNYTLSNRMRSPPPPAPRAPPAPPPARCA</sequence>
<dbReference type="AlphaFoldDB" id="A0A4C1YMK4"/>
<evidence type="ECO:0000256" key="1">
    <source>
        <dbReference type="SAM" id="MobiDB-lite"/>
    </source>
</evidence>
<feature type="compositionally biased region" description="Pro residues" evidence="1">
    <location>
        <begin position="77"/>
        <end position="95"/>
    </location>
</feature>
<gene>
    <name evidence="2" type="ORF">EVAR_43513_1</name>
</gene>
<keyword evidence="3" id="KW-1185">Reference proteome</keyword>
<name>A0A4C1YMK4_EUMVA</name>
<comment type="caution">
    <text evidence="2">The sequence shown here is derived from an EMBL/GenBank/DDBJ whole genome shotgun (WGS) entry which is preliminary data.</text>
</comment>
<accession>A0A4C1YMK4</accession>
<dbReference type="EMBL" id="BGZK01001254">
    <property type="protein sequence ID" value="GBP75607.1"/>
    <property type="molecule type" value="Genomic_DNA"/>
</dbReference>
<protein>
    <submittedName>
        <fullName evidence="2">Uncharacterized protein</fullName>
    </submittedName>
</protein>
<evidence type="ECO:0000313" key="2">
    <source>
        <dbReference type="EMBL" id="GBP75607.1"/>
    </source>
</evidence>
<dbReference type="Proteomes" id="UP000299102">
    <property type="component" value="Unassembled WGS sequence"/>
</dbReference>
<evidence type="ECO:0000313" key="3">
    <source>
        <dbReference type="Proteomes" id="UP000299102"/>
    </source>
</evidence>
<feature type="region of interest" description="Disordered" evidence="1">
    <location>
        <begin position="68"/>
        <end position="95"/>
    </location>
</feature>
<organism evidence="2 3">
    <name type="scientific">Eumeta variegata</name>
    <name type="common">Bagworm moth</name>
    <name type="synonym">Eumeta japonica</name>
    <dbReference type="NCBI Taxonomy" id="151549"/>
    <lineage>
        <taxon>Eukaryota</taxon>
        <taxon>Metazoa</taxon>
        <taxon>Ecdysozoa</taxon>
        <taxon>Arthropoda</taxon>
        <taxon>Hexapoda</taxon>
        <taxon>Insecta</taxon>
        <taxon>Pterygota</taxon>
        <taxon>Neoptera</taxon>
        <taxon>Endopterygota</taxon>
        <taxon>Lepidoptera</taxon>
        <taxon>Glossata</taxon>
        <taxon>Ditrysia</taxon>
        <taxon>Tineoidea</taxon>
        <taxon>Psychidae</taxon>
        <taxon>Oiketicinae</taxon>
        <taxon>Eumeta</taxon>
    </lineage>
</organism>
<proteinExistence type="predicted"/>
<reference evidence="2 3" key="1">
    <citation type="journal article" date="2019" name="Commun. Biol.">
        <title>The bagworm genome reveals a unique fibroin gene that provides high tensile strength.</title>
        <authorList>
            <person name="Kono N."/>
            <person name="Nakamura H."/>
            <person name="Ohtoshi R."/>
            <person name="Tomita M."/>
            <person name="Numata K."/>
            <person name="Arakawa K."/>
        </authorList>
    </citation>
    <scope>NUCLEOTIDE SEQUENCE [LARGE SCALE GENOMIC DNA]</scope>
</reference>